<evidence type="ECO:0000313" key="1">
    <source>
        <dbReference type="EMBL" id="CAK0887898.1"/>
    </source>
</evidence>
<evidence type="ECO:0000313" key="2">
    <source>
        <dbReference type="Proteomes" id="UP001189429"/>
    </source>
</evidence>
<protein>
    <submittedName>
        <fullName evidence="1">Uncharacterized protein</fullName>
    </submittedName>
</protein>
<sequence length="193" mass="21499">MYGSGDTFSQEAYDMVSIGPYAPRNQSFWEVTRAMMPVLSASSFQSIIGVGPPETVANDAAEKLRLAVQNVSRYIDEGKPVPDSLMKTMSDRRSVWRALRNKKTMLETFETERFSLCIGRRPDSPAYLIWSDTAPLVKPEYFVRVPVIGNHTWSARMDKPVLVYHPDVPAADKRFEGLTLGCEDGCGALLDSG</sequence>
<reference evidence="1" key="1">
    <citation type="submission" date="2023-10" db="EMBL/GenBank/DDBJ databases">
        <authorList>
            <person name="Chen Y."/>
            <person name="Shah S."/>
            <person name="Dougan E. K."/>
            <person name="Thang M."/>
            <person name="Chan C."/>
        </authorList>
    </citation>
    <scope>NUCLEOTIDE SEQUENCE [LARGE SCALE GENOMIC DNA]</scope>
</reference>
<dbReference type="Gene3D" id="2.40.70.10">
    <property type="entry name" value="Acid Proteases"/>
    <property type="match status" value="1"/>
</dbReference>
<dbReference type="InterPro" id="IPR021109">
    <property type="entry name" value="Peptidase_aspartic_dom_sf"/>
</dbReference>
<feature type="non-terminal residue" evidence="1">
    <location>
        <position position="193"/>
    </location>
</feature>
<accession>A0ABN9WMQ7</accession>
<name>A0ABN9WMQ7_9DINO</name>
<gene>
    <name evidence="1" type="ORF">PCOR1329_LOCUS68817</name>
</gene>
<dbReference type="SUPFAM" id="SSF50630">
    <property type="entry name" value="Acid proteases"/>
    <property type="match status" value="1"/>
</dbReference>
<dbReference type="Proteomes" id="UP001189429">
    <property type="component" value="Unassembled WGS sequence"/>
</dbReference>
<comment type="caution">
    <text evidence="1">The sequence shown here is derived from an EMBL/GenBank/DDBJ whole genome shotgun (WGS) entry which is preliminary data.</text>
</comment>
<proteinExistence type="predicted"/>
<keyword evidence="2" id="KW-1185">Reference proteome</keyword>
<organism evidence="1 2">
    <name type="scientific">Prorocentrum cordatum</name>
    <dbReference type="NCBI Taxonomy" id="2364126"/>
    <lineage>
        <taxon>Eukaryota</taxon>
        <taxon>Sar</taxon>
        <taxon>Alveolata</taxon>
        <taxon>Dinophyceae</taxon>
        <taxon>Prorocentrales</taxon>
        <taxon>Prorocentraceae</taxon>
        <taxon>Prorocentrum</taxon>
    </lineage>
</organism>
<dbReference type="EMBL" id="CAUYUJ010018998">
    <property type="protein sequence ID" value="CAK0887898.1"/>
    <property type="molecule type" value="Genomic_DNA"/>
</dbReference>